<dbReference type="Pfam" id="PF06114">
    <property type="entry name" value="Peptidase_M78"/>
    <property type="match status" value="1"/>
</dbReference>
<sequence>MSNRNQPPLFGVAEGGPSPQAVTDAFDQARLTQARQLAGMTKKDLAERIGVTPAAVGQYETGMTRPRPELVPRLADALGVPPAFFLLGRPHGKLDGSMAHFRSLRSTRAHQRAKAAAFVEQVWELAHALEKQVRLPDVALPGFSGGEVHSGVELPRDPVQAARALRRLWRLGTGPLSHVVRHMEAQGIVVVLPPPDEDATTVDAFSTSQLPRPIVVLTANRFDDIHRYRFTAAHELGHLVLHGDAASGDTQQEREADVFAAEFLTPRDSILPELPGRLDLRRLVELKRTWGVSVDSLLYRCREVGLISDSAASRAYQRLKTLRDQPGFAAEPISGYPGEQPVLLRQAFDLAVGETGLTMERLATQLAWPVSRVRELLDLPDPRPALRLVPDASAAGGPTRPRRAP</sequence>
<accession>A0ABW2TFV5</accession>
<dbReference type="PROSITE" id="PS50943">
    <property type="entry name" value="HTH_CROC1"/>
    <property type="match status" value="1"/>
</dbReference>
<dbReference type="CDD" id="cd00093">
    <property type="entry name" value="HTH_XRE"/>
    <property type="match status" value="1"/>
</dbReference>
<feature type="region of interest" description="Disordered" evidence="2">
    <location>
        <begin position="1"/>
        <end position="22"/>
    </location>
</feature>
<protein>
    <submittedName>
        <fullName evidence="4">XRE family transcriptional regulator</fullName>
    </submittedName>
</protein>
<dbReference type="Proteomes" id="UP001596514">
    <property type="component" value="Unassembled WGS sequence"/>
</dbReference>
<evidence type="ECO:0000259" key="3">
    <source>
        <dbReference type="PROSITE" id="PS50943"/>
    </source>
</evidence>
<proteinExistence type="inferred from homology"/>
<evidence type="ECO:0000313" key="4">
    <source>
        <dbReference type="EMBL" id="MFC7606875.1"/>
    </source>
</evidence>
<reference evidence="5" key="1">
    <citation type="journal article" date="2019" name="Int. J. Syst. Evol. Microbiol.">
        <title>The Global Catalogue of Microorganisms (GCM) 10K type strain sequencing project: providing services to taxonomists for standard genome sequencing and annotation.</title>
        <authorList>
            <consortium name="The Broad Institute Genomics Platform"/>
            <consortium name="The Broad Institute Genome Sequencing Center for Infectious Disease"/>
            <person name="Wu L."/>
            <person name="Ma J."/>
        </authorList>
    </citation>
    <scope>NUCLEOTIDE SEQUENCE [LARGE SCALE GENOMIC DNA]</scope>
    <source>
        <strain evidence="5">JCM 10083</strain>
    </source>
</reference>
<dbReference type="PANTHER" id="PTHR43236">
    <property type="entry name" value="ANTITOXIN HIGA1"/>
    <property type="match status" value="1"/>
</dbReference>
<gene>
    <name evidence="4" type="ORF">ACFQVD_42945</name>
</gene>
<dbReference type="InterPro" id="IPR052345">
    <property type="entry name" value="Rad_response_metalloprotease"/>
</dbReference>
<dbReference type="InterPro" id="IPR001387">
    <property type="entry name" value="Cro/C1-type_HTH"/>
</dbReference>
<dbReference type="SMART" id="SM00530">
    <property type="entry name" value="HTH_XRE"/>
    <property type="match status" value="1"/>
</dbReference>
<dbReference type="PANTHER" id="PTHR43236:SF1">
    <property type="entry name" value="BLL7220 PROTEIN"/>
    <property type="match status" value="1"/>
</dbReference>
<evidence type="ECO:0000313" key="5">
    <source>
        <dbReference type="Proteomes" id="UP001596514"/>
    </source>
</evidence>
<comment type="similarity">
    <text evidence="1">Belongs to the short-chain fatty acyl-CoA assimilation regulator (ScfR) family.</text>
</comment>
<dbReference type="SUPFAM" id="SSF47413">
    <property type="entry name" value="lambda repressor-like DNA-binding domains"/>
    <property type="match status" value="1"/>
</dbReference>
<evidence type="ECO:0000256" key="2">
    <source>
        <dbReference type="SAM" id="MobiDB-lite"/>
    </source>
</evidence>
<dbReference type="RefSeq" id="WP_343966868.1">
    <property type="nucleotide sequence ID" value="NZ_BAAAGK010000045.1"/>
</dbReference>
<dbReference type="Gene3D" id="1.10.10.2910">
    <property type="match status" value="1"/>
</dbReference>
<organism evidence="4 5">
    <name type="scientific">Streptosporangium amethystogenes subsp. fukuiense</name>
    <dbReference type="NCBI Taxonomy" id="698418"/>
    <lineage>
        <taxon>Bacteria</taxon>
        <taxon>Bacillati</taxon>
        <taxon>Actinomycetota</taxon>
        <taxon>Actinomycetes</taxon>
        <taxon>Streptosporangiales</taxon>
        <taxon>Streptosporangiaceae</taxon>
        <taxon>Streptosporangium</taxon>
    </lineage>
</organism>
<comment type="caution">
    <text evidence="4">The sequence shown here is derived from an EMBL/GenBank/DDBJ whole genome shotgun (WGS) entry which is preliminary data.</text>
</comment>
<dbReference type="InterPro" id="IPR010359">
    <property type="entry name" value="IrrE_HExxH"/>
</dbReference>
<name>A0ABW2TFV5_9ACTN</name>
<evidence type="ECO:0000256" key="1">
    <source>
        <dbReference type="ARBA" id="ARBA00007227"/>
    </source>
</evidence>
<keyword evidence="5" id="KW-1185">Reference proteome</keyword>
<dbReference type="Pfam" id="PF01381">
    <property type="entry name" value="HTH_3"/>
    <property type="match status" value="1"/>
</dbReference>
<dbReference type="InterPro" id="IPR010982">
    <property type="entry name" value="Lambda_DNA-bd_dom_sf"/>
</dbReference>
<dbReference type="Gene3D" id="1.10.260.40">
    <property type="entry name" value="lambda repressor-like DNA-binding domains"/>
    <property type="match status" value="1"/>
</dbReference>
<dbReference type="EMBL" id="JBHTEE010000001">
    <property type="protein sequence ID" value="MFC7606875.1"/>
    <property type="molecule type" value="Genomic_DNA"/>
</dbReference>
<feature type="domain" description="HTH cro/C1-type" evidence="3">
    <location>
        <begin position="31"/>
        <end position="85"/>
    </location>
</feature>